<dbReference type="PANTHER" id="PTHR24198">
    <property type="entry name" value="ANKYRIN REPEAT AND PROTEIN KINASE DOMAIN-CONTAINING PROTEIN"/>
    <property type="match status" value="1"/>
</dbReference>
<sequence>MSPEDGSFERGLLDAAETGSEKRVQRYLGYDLQVNFADSQGRTALHLAAKNGYDTIVKSLVAAHCNVDAFSEVYGTALCEAASANRPSIVQLLLEAGADVNAPGGSLHGSAVHAACASGKLPILLLLLDAGASVSATPTIVPKENHNADGSHSPGAIRQYSCTPLYSAIDTGHCHLVPALISAGADVNTTCKKWFESLATNKETTQTTCLEEAPLHCAAANGFGAIVELLLDQGVSIDIKTSDGLTPVMITTIYNRPRCLRMLLDRGAGLDDRDTEEGRGMSALDYAASGGNRECLMTLVNFGAPMDGQDSKGNNALHHACVNGHAACLEALITAGVAVNGSDKKGQRALGPLACAVGAGHVECAEVLIKRGADTHWTDVSKQTALFHASTWACVELLARQEATPDKQQEPNAATRSSWKEKTTRLLVSNNRLNKLANKKLNMNHRDARTGPSASRARSASR</sequence>
<organism evidence="5 6">
    <name type="scientific">Pseudocercospora fuligena</name>
    <dbReference type="NCBI Taxonomy" id="685502"/>
    <lineage>
        <taxon>Eukaryota</taxon>
        <taxon>Fungi</taxon>
        <taxon>Dikarya</taxon>
        <taxon>Ascomycota</taxon>
        <taxon>Pezizomycotina</taxon>
        <taxon>Dothideomycetes</taxon>
        <taxon>Dothideomycetidae</taxon>
        <taxon>Mycosphaerellales</taxon>
        <taxon>Mycosphaerellaceae</taxon>
        <taxon>Pseudocercospora</taxon>
    </lineage>
</organism>
<gene>
    <name evidence="5" type="ORF">HII31_08273</name>
</gene>
<feature type="repeat" description="ANK" evidence="3">
    <location>
        <begin position="243"/>
        <end position="275"/>
    </location>
</feature>
<dbReference type="PRINTS" id="PR01415">
    <property type="entry name" value="ANKYRIN"/>
</dbReference>
<dbReference type="PROSITE" id="PS50297">
    <property type="entry name" value="ANK_REP_REGION"/>
    <property type="match status" value="5"/>
</dbReference>
<dbReference type="OrthoDB" id="427518at2759"/>
<dbReference type="SMART" id="SM00248">
    <property type="entry name" value="ANK"/>
    <property type="match status" value="9"/>
</dbReference>
<feature type="compositionally biased region" description="Low complexity" evidence="4">
    <location>
        <begin position="453"/>
        <end position="462"/>
    </location>
</feature>
<protein>
    <submittedName>
        <fullName evidence="5">Ankyrin-1</fullName>
    </submittedName>
</protein>
<dbReference type="Gene3D" id="1.25.40.20">
    <property type="entry name" value="Ankyrin repeat-containing domain"/>
    <property type="match status" value="3"/>
</dbReference>
<dbReference type="AlphaFoldDB" id="A0A8H6VKS9"/>
<feature type="repeat" description="ANK" evidence="3">
    <location>
        <begin position="160"/>
        <end position="192"/>
    </location>
</feature>
<feature type="repeat" description="ANK" evidence="3">
    <location>
        <begin position="279"/>
        <end position="311"/>
    </location>
</feature>
<keyword evidence="6" id="KW-1185">Reference proteome</keyword>
<dbReference type="EMBL" id="JABCIY010000173">
    <property type="protein sequence ID" value="KAF7190355.1"/>
    <property type="molecule type" value="Genomic_DNA"/>
</dbReference>
<evidence type="ECO:0000313" key="5">
    <source>
        <dbReference type="EMBL" id="KAF7190355.1"/>
    </source>
</evidence>
<feature type="repeat" description="ANK" evidence="3">
    <location>
        <begin position="107"/>
        <end position="139"/>
    </location>
</feature>
<accession>A0A8H6VKS9</accession>
<comment type="caution">
    <text evidence="5">The sequence shown here is derived from an EMBL/GenBank/DDBJ whole genome shotgun (WGS) entry which is preliminary data.</text>
</comment>
<dbReference type="InterPro" id="IPR002110">
    <property type="entry name" value="Ankyrin_rpt"/>
</dbReference>
<evidence type="ECO:0000313" key="6">
    <source>
        <dbReference type="Proteomes" id="UP000660729"/>
    </source>
</evidence>
<reference evidence="5" key="1">
    <citation type="submission" date="2020-04" db="EMBL/GenBank/DDBJ databases">
        <title>Draft genome resource of the tomato pathogen Pseudocercospora fuligena.</title>
        <authorList>
            <person name="Zaccaron A."/>
        </authorList>
    </citation>
    <scope>NUCLEOTIDE SEQUENCE</scope>
    <source>
        <strain evidence="5">PF001</strain>
    </source>
</reference>
<dbReference type="InterPro" id="IPR036770">
    <property type="entry name" value="Ankyrin_rpt-contain_sf"/>
</dbReference>
<proteinExistence type="predicted"/>
<evidence type="ECO:0000256" key="2">
    <source>
        <dbReference type="ARBA" id="ARBA00023043"/>
    </source>
</evidence>
<feature type="repeat" description="ANK" evidence="3">
    <location>
        <begin position="210"/>
        <end position="242"/>
    </location>
</feature>
<dbReference type="SUPFAM" id="SSF48403">
    <property type="entry name" value="Ankyrin repeat"/>
    <property type="match status" value="1"/>
</dbReference>
<feature type="region of interest" description="Disordered" evidence="4">
    <location>
        <begin position="403"/>
        <end position="422"/>
    </location>
</feature>
<feature type="repeat" description="ANK" evidence="3">
    <location>
        <begin position="40"/>
        <end position="72"/>
    </location>
</feature>
<evidence type="ECO:0000256" key="3">
    <source>
        <dbReference type="PROSITE-ProRule" id="PRU00023"/>
    </source>
</evidence>
<dbReference type="Pfam" id="PF00023">
    <property type="entry name" value="Ank"/>
    <property type="match status" value="2"/>
</dbReference>
<feature type="repeat" description="ANK" evidence="3">
    <location>
        <begin position="348"/>
        <end position="380"/>
    </location>
</feature>
<dbReference type="Pfam" id="PF12796">
    <property type="entry name" value="Ank_2"/>
    <property type="match status" value="3"/>
</dbReference>
<name>A0A8H6VKS9_9PEZI</name>
<feature type="repeat" description="ANK" evidence="3">
    <location>
        <begin position="76"/>
        <end position="105"/>
    </location>
</feature>
<dbReference type="PANTHER" id="PTHR24198:SF190">
    <property type="entry name" value="DYNEIN HEAVY CHAIN 12, AXONEMAL-LIKE"/>
    <property type="match status" value="1"/>
</dbReference>
<keyword evidence="1" id="KW-0677">Repeat</keyword>
<feature type="region of interest" description="Disordered" evidence="4">
    <location>
        <begin position="433"/>
        <end position="462"/>
    </location>
</feature>
<dbReference type="Proteomes" id="UP000660729">
    <property type="component" value="Unassembled WGS sequence"/>
</dbReference>
<evidence type="ECO:0000256" key="1">
    <source>
        <dbReference type="ARBA" id="ARBA00022737"/>
    </source>
</evidence>
<dbReference type="PROSITE" id="PS50088">
    <property type="entry name" value="ANK_REPEAT"/>
    <property type="match status" value="9"/>
</dbReference>
<evidence type="ECO:0000256" key="4">
    <source>
        <dbReference type="SAM" id="MobiDB-lite"/>
    </source>
</evidence>
<feature type="repeat" description="ANK" evidence="3">
    <location>
        <begin position="312"/>
        <end position="344"/>
    </location>
</feature>
<keyword evidence="2 3" id="KW-0040">ANK repeat</keyword>